<dbReference type="Gene3D" id="3.40.50.1220">
    <property type="entry name" value="TPP-binding domain"/>
    <property type="match status" value="1"/>
</dbReference>
<keyword evidence="3" id="KW-0520">NAD</keyword>
<proteinExistence type="predicted"/>
<dbReference type="Pfam" id="PF02146">
    <property type="entry name" value="SIR2"/>
    <property type="match status" value="1"/>
</dbReference>
<reference evidence="6 7" key="1">
    <citation type="submission" date="2018-05" db="EMBL/GenBank/DDBJ databases">
        <title>Rhodoferax soyangensis sp.nov., isolated from an oligotrophic freshwater lake.</title>
        <authorList>
            <person name="Park M."/>
        </authorList>
    </citation>
    <scope>NUCLEOTIDE SEQUENCE [LARGE SCALE GENOMIC DNA]</scope>
    <source>
        <strain evidence="6 7">IMCC26218</strain>
    </source>
</reference>
<dbReference type="InterPro" id="IPR003000">
    <property type="entry name" value="Sirtuin"/>
</dbReference>
<comment type="caution">
    <text evidence="6">The sequence shown here is derived from an EMBL/GenBank/DDBJ whole genome shotgun (WGS) entry which is preliminary data.</text>
</comment>
<name>A0A3E1R605_9BURK</name>
<feature type="non-terminal residue" evidence="6">
    <location>
        <position position="1"/>
    </location>
</feature>
<evidence type="ECO:0000256" key="4">
    <source>
        <dbReference type="PROSITE-ProRule" id="PRU00236"/>
    </source>
</evidence>
<keyword evidence="7" id="KW-1185">Reference proteome</keyword>
<dbReference type="PROSITE" id="PS50305">
    <property type="entry name" value="SIRTUIN"/>
    <property type="match status" value="1"/>
</dbReference>
<evidence type="ECO:0000256" key="3">
    <source>
        <dbReference type="ARBA" id="ARBA00023027"/>
    </source>
</evidence>
<keyword evidence="2" id="KW-0808">Transferase</keyword>
<comment type="caution">
    <text evidence="4">Lacks conserved residue(s) required for the propagation of feature annotation.</text>
</comment>
<dbReference type="SUPFAM" id="SSF52467">
    <property type="entry name" value="DHS-like NAD/FAD-binding domain"/>
    <property type="match status" value="1"/>
</dbReference>
<dbReference type="InterPro" id="IPR050134">
    <property type="entry name" value="NAD-dep_sirtuin_deacylases"/>
</dbReference>
<accession>A0A3E1R605</accession>
<dbReference type="InterPro" id="IPR029035">
    <property type="entry name" value="DHS-like_NAD/FAD-binding_dom"/>
</dbReference>
<organism evidence="6 7">
    <name type="scientific">Rhodoferax lacus</name>
    <dbReference type="NCBI Taxonomy" id="2184758"/>
    <lineage>
        <taxon>Bacteria</taxon>
        <taxon>Pseudomonadati</taxon>
        <taxon>Pseudomonadota</taxon>
        <taxon>Betaproteobacteria</taxon>
        <taxon>Burkholderiales</taxon>
        <taxon>Comamonadaceae</taxon>
        <taxon>Rhodoferax</taxon>
    </lineage>
</organism>
<evidence type="ECO:0000313" key="7">
    <source>
        <dbReference type="Proteomes" id="UP000260665"/>
    </source>
</evidence>
<dbReference type="AlphaFoldDB" id="A0A3E1R605"/>
<evidence type="ECO:0000313" key="6">
    <source>
        <dbReference type="EMBL" id="RFO94633.1"/>
    </source>
</evidence>
<dbReference type="Proteomes" id="UP000260665">
    <property type="component" value="Unassembled WGS sequence"/>
</dbReference>
<dbReference type="RefSeq" id="WP_338052526.1">
    <property type="nucleotide sequence ID" value="NZ_QFZK01000038.1"/>
</dbReference>
<sequence length="227" mass="25303">RVPTSITPNHPCSKMKQGLWITWLSFRLEFLLFWPNLHLESTHWGSKTRMGTWIFTSNVDGHFQKAGFSGAMINECHGSIHHLQCLEGCTPEVWSADGFKPEVDNDTCQLLNDLPTCPHCGGLARPNIVMFGDNGWLPQRSLPQRANQAAWLEHAKATKARVVVIEIGAGSVIASVRDFGRRMCDELGANMIRINPREFEVEGRGDIGIPARSLSGINAIDAFLKRQ</sequence>
<dbReference type="EC" id="2.3.1.286" evidence="1"/>
<evidence type="ECO:0000256" key="1">
    <source>
        <dbReference type="ARBA" id="ARBA00012928"/>
    </source>
</evidence>
<protein>
    <recommendedName>
        <fullName evidence="1">protein acetyllysine N-acetyltransferase</fullName>
        <ecNumber evidence="1">2.3.1.286</ecNumber>
    </recommendedName>
</protein>
<evidence type="ECO:0000256" key="2">
    <source>
        <dbReference type="ARBA" id="ARBA00022679"/>
    </source>
</evidence>
<feature type="domain" description="Deacetylase sirtuin-type" evidence="5">
    <location>
        <begin position="1"/>
        <end position="227"/>
    </location>
</feature>
<evidence type="ECO:0000259" key="5">
    <source>
        <dbReference type="PROSITE" id="PS50305"/>
    </source>
</evidence>
<dbReference type="PANTHER" id="PTHR11085">
    <property type="entry name" value="NAD-DEPENDENT PROTEIN DEACYLASE SIRTUIN-5, MITOCHONDRIAL-RELATED"/>
    <property type="match status" value="1"/>
</dbReference>
<dbReference type="EMBL" id="QFZK01000038">
    <property type="protein sequence ID" value="RFO94633.1"/>
    <property type="molecule type" value="Genomic_DNA"/>
</dbReference>
<dbReference type="InterPro" id="IPR026590">
    <property type="entry name" value="Ssirtuin_cat_dom"/>
</dbReference>
<dbReference type="GO" id="GO:0070403">
    <property type="term" value="F:NAD+ binding"/>
    <property type="evidence" value="ECO:0007669"/>
    <property type="project" value="InterPro"/>
</dbReference>
<gene>
    <name evidence="6" type="ORF">DIC66_22535</name>
</gene>
<dbReference type="GO" id="GO:0017136">
    <property type="term" value="F:histone deacetylase activity, NAD-dependent"/>
    <property type="evidence" value="ECO:0007669"/>
    <property type="project" value="TreeGrafter"/>
</dbReference>
<dbReference type="PANTHER" id="PTHR11085:SF10">
    <property type="entry name" value="NAD-DEPENDENT PROTEIN DEACYLASE SIRTUIN-5, MITOCHONDRIAL-RELATED"/>
    <property type="match status" value="1"/>
</dbReference>